<feature type="compositionally biased region" description="Polar residues" evidence="1">
    <location>
        <begin position="193"/>
        <end position="212"/>
    </location>
</feature>
<feature type="compositionally biased region" description="Basic and acidic residues" evidence="1">
    <location>
        <begin position="213"/>
        <end position="230"/>
    </location>
</feature>
<sequence>MLAHPPITRRIVHHSFKNVRLNSTDSTSARKITSWGGISIPDRETTIRTNDIQRQTDLRMRARPSLASALATRQAVTEADPVLASPQSSERAQTAQFSRGNAQPQYSGPRQTARASEQQPPPFRSRGPSRQSEVGRSSRTLSEPTPRTAGSFSETEKVVPETATPKDAAKPQTQTSSKSYSSGTGSFNGVVWTPQTGVKRQGRNEGQQQSSRGRMDNDRLQQGRSRRDNDNFQMRGRPDGISSRPRQGSFASAPGRRVSKRRTSSASGWQSTSNTRLSKTTAETPDENDPYSGGPNEPRLTTPDVDIRDHLDKVLGIHEQKTGLPAQVTSKRRTVNTNLVLEKYGGDYSNLVQDFSTPHAAAVRRVADVIMSRRPEVLSGSRLRFETIVEAGVRASRPQV</sequence>
<feature type="region of interest" description="Disordered" evidence="1">
    <location>
        <begin position="77"/>
        <end position="304"/>
    </location>
</feature>
<proteinExistence type="predicted"/>
<feature type="compositionally biased region" description="Low complexity" evidence="1">
    <location>
        <begin position="172"/>
        <end position="185"/>
    </location>
</feature>
<feature type="compositionally biased region" description="Polar residues" evidence="1">
    <location>
        <begin position="128"/>
        <end position="153"/>
    </location>
</feature>
<dbReference type="AlphaFoldDB" id="A0A8H5GNX6"/>
<keyword evidence="3" id="KW-1185">Reference proteome</keyword>
<accession>A0A8H5GNX6</accession>
<organism evidence="2 3">
    <name type="scientific">Tetrapyrgos nigripes</name>
    <dbReference type="NCBI Taxonomy" id="182062"/>
    <lineage>
        <taxon>Eukaryota</taxon>
        <taxon>Fungi</taxon>
        <taxon>Dikarya</taxon>
        <taxon>Basidiomycota</taxon>
        <taxon>Agaricomycotina</taxon>
        <taxon>Agaricomycetes</taxon>
        <taxon>Agaricomycetidae</taxon>
        <taxon>Agaricales</taxon>
        <taxon>Marasmiineae</taxon>
        <taxon>Marasmiaceae</taxon>
        <taxon>Tetrapyrgos</taxon>
    </lineage>
</organism>
<dbReference type="EMBL" id="JAACJM010000015">
    <property type="protein sequence ID" value="KAF5368427.1"/>
    <property type="molecule type" value="Genomic_DNA"/>
</dbReference>
<dbReference type="Proteomes" id="UP000559256">
    <property type="component" value="Unassembled WGS sequence"/>
</dbReference>
<reference evidence="2 3" key="1">
    <citation type="journal article" date="2020" name="ISME J.">
        <title>Uncovering the hidden diversity of litter-decomposition mechanisms in mushroom-forming fungi.</title>
        <authorList>
            <person name="Floudas D."/>
            <person name="Bentzer J."/>
            <person name="Ahren D."/>
            <person name="Johansson T."/>
            <person name="Persson P."/>
            <person name="Tunlid A."/>
        </authorList>
    </citation>
    <scope>NUCLEOTIDE SEQUENCE [LARGE SCALE GENOMIC DNA]</scope>
    <source>
        <strain evidence="2 3">CBS 291.85</strain>
    </source>
</reference>
<gene>
    <name evidence="2" type="ORF">D9758_002211</name>
</gene>
<evidence type="ECO:0000256" key="1">
    <source>
        <dbReference type="SAM" id="MobiDB-lite"/>
    </source>
</evidence>
<comment type="caution">
    <text evidence="2">The sequence shown here is derived from an EMBL/GenBank/DDBJ whole genome shotgun (WGS) entry which is preliminary data.</text>
</comment>
<name>A0A8H5GNX6_9AGAR</name>
<evidence type="ECO:0000313" key="2">
    <source>
        <dbReference type="EMBL" id="KAF5368427.1"/>
    </source>
</evidence>
<evidence type="ECO:0000313" key="3">
    <source>
        <dbReference type="Proteomes" id="UP000559256"/>
    </source>
</evidence>
<protein>
    <submittedName>
        <fullName evidence="2">Uncharacterized protein</fullName>
    </submittedName>
</protein>
<feature type="compositionally biased region" description="Polar residues" evidence="1">
    <location>
        <begin position="264"/>
        <end position="283"/>
    </location>
</feature>
<feature type="compositionally biased region" description="Polar residues" evidence="1">
    <location>
        <begin position="85"/>
        <end position="118"/>
    </location>
</feature>